<dbReference type="STRING" id="61819.ENSACIP00000016861"/>
<dbReference type="PANTHER" id="PTHR45784:SF3">
    <property type="entry name" value="C-TYPE LECTIN DOMAIN FAMILY 4 MEMBER K-LIKE-RELATED"/>
    <property type="match status" value="1"/>
</dbReference>
<proteinExistence type="predicted"/>
<feature type="domain" description="C-type lectin" evidence="1">
    <location>
        <begin position="48"/>
        <end position="157"/>
    </location>
</feature>
<sequence>MGRYVEPYMHVSVYKYTYACLGNNITSLIMNLHNDIGTGLDKLLLLPYHFFNKSLTWFETRLYCRENYTELAHAEDTIEMNQLKNTVLAAGYNSKVWINLYTHIYNSAKDYSEDYLSRENQKDETAPFFVRFFCGSVSLNGLSWNNNCSVERPFICYNGEYKPEPCICFGE</sequence>
<reference evidence="2" key="2">
    <citation type="submission" date="2025-09" db="UniProtKB">
        <authorList>
            <consortium name="Ensembl"/>
        </authorList>
    </citation>
    <scope>IDENTIFICATION</scope>
</reference>
<keyword evidence="3" id="KW-1185">Reference proteome</keyword>
<evidence type="ECO:0000259" key="1">
    <source>
        <dbReference type="PROSITE" id="PS50041"/>
    </source>
</evidence>
<reference evidence="2" key="1">
    <citation type="submission" date="2025-08" db="UniProtKB">
        <authorList>
            <consortium name="Ensembl"/>
        </authorList>
    </citation>
    <scope>IDENTIFICATION</scope>
</reference>
<name>A0A3Q0S1L8_AMPCI</name>
<dbReference type="PANTHER" id="PTHR45784">
    <property type="entry name" value="C-TYPE LECTIN DOMAIN FAMILY 20 MEMBER A-RELATED"/>
    <property type="match status" value="1"/>
</dbReference>
<dbReference type="Ensembl" id="ENSACIT00000017316.1">
    <property type="protein sequence ID" value="ENSACIP00000016861.1"/>
    <property type="gene ID" value="ENSACIG00000013134.1"/>
</dbReference>
<dbReference type="AlphaFoldDB" id="A0A3Q0S1L8"/>
<dbReference type="Gene3D" id="3.10.100.10">
    <property type="entry name" value="Mannose-Binding Protein A, subunit A"/>
    <property type="match status" value="1"/>
</dbReference>
<dbReference type="InterPro" id="IPR016186">
    <property type="entry name" value="C-type_lectin-like/link_sf"/>
</dbReference>
<evidence type="ECO:0000313" key="3">
    <source>
        <dbReference type="Proteomes" id="UP000261340"/>
    </source>
</evidence>
<protein>
    <recommendedName>
        <fullName evidence="1">C-type lectin domain-containing protein</fullName>
    </recommendedName>
</protein>
<dbReference type="PROSITE" id="PS50041">
    <property type="entry name" value="C_TYPE_LECTIN_2"/>
    <property type="match status" value="1"/>
</dbReference>
<dbReference type="SUPFAM" id="SSF56436">
    <property type="entry name" value="C-type lectin-like"/>
    <property type="match status" value="1"/>
</dbReference>
<evidence type="ECO:0000313" key="2">
    <source>
        <dbReference type="Ensembl" id="ENSACIP00000016861.1"/>
    </source>
</evidence>
<dbReference type="InterPro" id="IPR001304">
    <property type="entry name" value="C-type_lectin-like"/>
</dbReference>
<dbReference type="Pfam" id="PF00059">
    <property type="entry name" value="Lectin_C"/>
    <property type="match status" value="1"/>
</dbReference>
<dbReference type="InterPro" id="IPR016187">
    <property type="entry name" value="CTDL_fold"/>
</dbReference>
<accession>A0A3Q0S1L8</accession>
<organism evidence="2 3">
    <name type="scientific">Amphilophus citrinellus</name>
    <name type="common">Midas cichlid</name>
    <name type="synonym">Cichlasoma citrinellum</name>
    <dbReference type="NCBI Taxonomy" id="61819"/>
    <lineage>
        <taxon>Eukaryota</taxon>
        <taxon>Metazoa</taxon>
        <taxon>Chordata</taxon>
        <taxon>Craniata</taxon>
        <taxon>Vertebrata</taxon>
        <taxon>Euteleostomi</taxon>
        <taxon>Actinopterygii</taxon>
        <taxon>Neopterygii</taxon>
        <taxon>Teleostei</taxon>
        <taxon>Neoteleostei</taxon>
        <taxon>Acanthomorphata</taxon>
        <taxon>Ovalentaria</taxon>
        <taxon>Cichlomorphae</taxon>
        <taxon>Cichliformes</taxon>
        <taxon>Cichlidae</taxon>
        <taxon>New World cichlids</taxon>
        <taxon>Cichlasomatinae</taxon>
        <taxon>Heroini</taxon>
        <taxon>Amphilophus</taxon>
    </lineage>
</organism>
<dbReference type="Proteomes" id="UP000261340">
    <property type="component" value="Unplaced"/>
</dbReference>
<dbReference type="GeneTree" id="ENSGT00940000177569"/>